<dbReference type="InterPro" id="IPR008278">
    <property type="entry name" value="4-PPantetheinyl_Trfase_dom"/>
</dbReference>
<evidence type="ECO:0000259" key="4">
    <source>
        <dbReference type="Pfam" id="PF01648"/>
    </source>
</evidence>
<dbReference type="NCBIfam" id="TIGR00556">
    <property type="entry name" value="pantethn_trn"/>
    <property type="match status" value="1"/>
</dbReference>
<dbReference type="Pfam" id="PF01648">
    <property type="entry name" value="ACPS"/>
    <property type="match status" value="1"/>
</dbReference>
<proteinExistence type="predicted"/>
<dbReference type="Proteomes" id="UP000216725">
    <property type="component" value="Unassembled WGS sequence"/>
</dbReference>
<organism evidence="5 6">
    <name type="scientific">Pseudoscardovia radai</name>
    <dbReference type="NCBI Taxonomy" id="987066"/>
    <lineage>
        <taxon>Bacteria</taxon>
        <taxon>Bacillati</taxon>
        <taxon>Actinomycetota</taxon>
        <taxon>Actinomycetes</taxon>
        <taxon>Bifidobacteriales</taxon>
        <taxon>Bifidobacteriaceae</taxon>
        <taxon>Pseudoscardovia</taxon>
    </lineage>
</organism>
<evidence type="ECO:0000313" key="6">
    <source>
        <dbReference type="Proteomes" id="UP000216725"/>
    </source>
</evidence>
<dbReference type="GO" id="GO:0008897">
    <property type="term" value="F:holo-[acyl-carrier-protein] synthase activity"/>
    <property type="evidence" value="ECO:0007669"/>
    <property type="project" value="InterPro"/>
</dbReference>
<evidence type="ECO:0000256" key="3">
    <source>
        <dbReference type="ARBA" id="ARBA00022842"/>
    </source>
</evidence>
<name>A0A261F0D3_9BIFI</name>
<dbReference type="GO" id="GO:0000287">
    <property type="term" value="F:magnesium ion binding"/>
    <property type="evidence" value="ECO:0007669"/>
    <property type="project" value="InterPro"/>
</dbReference>
<evidence type="ECO:0000256" key="1">
    <source>
        <dbReference type="ARBA" id="ARBA00022679"/>
    </source>
</evidence>
<accession>A0A261F0D3</accession>
<keyword evidence="3" id="KW-0460">Magnesium</keyword>
<gene>
    <name evidence="5" type="ORF">PSRA_0314</name>
</gene>
<feature type="domain" description="4'-phosphopantetheinyl transferase" evidence="4">
    <location>
        <begin position="2"/>
        <end position="119"/>
    </location>
</feature>
<keyword evidence="1 5" id="KW-0808">Transferase</keyword>
<dbReference type="Gene3D" id="3.90.470.20">
    <property type="entry name" value="4'-phosphopantetheinyl transferase domain"/>
    <property type="match status" value="1"/>
</dbReference>
<dbReference type="SUPFAM" id="SSF56214">
    <property type="entry name" value="4'-phosphopantetheinyl transferase"/>
    <property type="match status" value="1"/>
</dbReference>
<dbReference type="GO" id="GO:0006633">
    <property type="term" value="P:fatty acid biosynthetic process"/>
    <property type="evidence" value="ECO:0007669"/>
    <property type="project" value="InterPro"/>
</dbReference>
<dbReference type="EMBL" id="MWWR01000003">
    <property type="protein sequence ID" value="OZG52582.1"/>
    <property type="molecule type" value="Genomic_DNA"/>
</dbReference>
<protein>
    <submittedName>
        <fullName evidence="5">4'-phosphopantetheinyl transferase</fullName>
    </submittedName>
</protein>
<evidence type="ECO:0000256" key="2">
    <source>
        <dbReference type="ARBA" id="ARBA00022723"/>
    </source>
</evidence>
<dbReference type="AlphaFoldDB" id="A0A261F0D3"/>
<comment type="caution">
    <text evidence="5">The sequence shown here is derived from an EMBL/GenBank/DDBJ whole genome shotgun (WGS) entry which is preliminary data.</text>
</comment>
<evidence type="ECO:0000313" key="5">
    <source>
        <dbReference type="EMBL" id="OZG52582.1"/>
    </source>
</evidence>
<keyword evidence="6" id="KW-1185">Reference proteome</keyword>
<dbReference type="InterPro" id="IPR037143">
    <property type="entry name" value="4-PPantetheinyl_Trfase_dom_sf"/>
</dbReference>
<dbReference type="InterPro" id="IPR004568">
    <property type="entry name" value="Ppantetheine-prot_Trfase_dom"/>
</dbReference>
<reference evidence="5 6" key="1">
    <citation type="journal article" date="2017" name="BMC Genomics">
        <title>Comparative genomic and phylogenomic analyses of the Bifidobacteriaceae family.</title>
        <authorList>
            <person name="Lugli G.A."/>
            <person name="Milani C."/>
            <person name="Turroni F."/>
            <person name="Duranti S."/>
            <person name="Mancabelli L."/>
            <person name="Mangifesta M."/>
            <person name="Ferrario C."/>
            <person name="Modesto M."/>
            <person name="Mattarelli P."/>
            <person name="Jiri K."/>
            <person name="van Sinderen D."/>
            <person name="Ventura M."/>
        </authorList>
    </citation>
    <scope>NUCLEOTIDE SEQUENCE [LARGE SCALE GENOMIC DNA]</scope>
    <source>
        <strain evidence="5 6">DSM 24742</strain>
    </source>
</reference>
<sequence length="134" mass="14677">MGHDVVDVPAFAEQLAMPGTRFAARAFAPVELRQCEERAARAGDGTAVHLAARWAGKEAVLKAWSEALGPGEAPYTIDDFPWRDVRIVEDARHRPRVMLTPAVEARLPFPIRWHVSLSHDGAVASAFVVAERLA</sequence>
<keyword evidence="2" id="KW-0479">Metal-binding</keyword>